<dbReference type="InterPro" id="IPR000182">
    <property type="entry name" value="GNAT_dom"/>
</dbReference>
<evidence type="ECO:0000259" key="3">
    <source>
        <dbReference type="PROSITE" id="PS51186"/>
    </source>
</evidence>
<dbReference type="Proteomes" id="UP000600865">
    <property type="component" value="Unassembled WGS sequence"/>
</dbReference>
<feature type="domain" description="N-acetyltransferase" evidence="3">
    <location>
        <begin position="8"/>
        <end position="167"/>
    </location>
</feature>
<dbReference type="Gene3D" id="3.40.630.30">
    <property type="match status" value="1"/>
</dbReference>
<gene>
    <name evidence="4" type="ORF">GCM10011309_26500</name>
</gene>
<dbReference type="CDD" id="cd04301">
    <property type="entry name" value="NAT_SF"/>
    <property type="match status" value="1"/>
</dbReference>
<dbReference type="PANTHER" id="PTHR43420">
    <property type="entry name" value="ACETYLTRANSFERASE"/>
    <property type="match status" value="1"/>
</dbReference>
<keyword evidence="2" id="KW-0012">Acyltransferase</keyword>
<dbReference type="AlphaFoldDB" id="A0A918KT61"/>
<protein>
    <recommendedName>
        <fullName evidence="3">N-acetyltransferase domain-containing protein</fullName>
    </recommendedName>
</protein>
<evidence type="ECO:0000313" key="5">
    <source>
        <dbReference type="Proteomes" id="UP000600865"/>
    </source>
</evidence>
<proteinExistence type="predicted"/>
<dbReference type="InterPro" id="IPR016181">
    <property type="entry name" value="Acyl_CoA_acyltransferase"/>
</dbReference>
<accession>A0A918KT61</accession>
<dbReference type="GO" id="GO:0016747">
    <property type="term" value="F:acyltransferase activity, transferring groups other than amino-acyl groups"/>
    <property type="evidence" value="ECO:0007669"/>
    <property type="project" value="InterPro"/>
</dbReference>
<evidence type="ECO:0000256" key="2">
    <source>
        <dbReference type="ARBA" id="ARBA00023315"/>
    </source>
</evidence>
<dbReference type="SUPFAM" id="SSF55729">
    <property type="entry name" value="Acyl-CoA N-acyltransferases (Nat)"/>
    <property type="match status" value="1"/>
</dbReference>
<keyword evidence="1" id="KW-0808">Transferase</keyword>
<dbReference type="Pfam" id="PF13508">
    <property type="entry name" value="Acetyltransf_7"/>
    <property type="match status" value="1"/>
</dbReference>
<dbReference type="EMBL" id="BMYV01000003">
    <property type="protein sequence ID" value="GGX75002.1"/>
    <property type="molecule type" value="Genomic_DNA"/>
</dbReference>
<dbReference type="InterPro" id="IPR050680">
    <property type="entry name" value="YpeA/RimI_acetyltransf"/>
</dbReference>
<comment type="caution">
    <text evidence="4">The sequence shown here is derived from an EMBL/GenBank/DDBJ whole genome shotgun (WGS) entry which is preliminary data.</text>
</comment>
<sequence length="167" mass="19441">MLGSRGKIDFRIITDQDKGFLFDVYASTREWEFQYTSWPKAERQLFLKSQYEAQDKTYKMRYLGAIYRIIQLDGVDIGRLILDRQDQQLLIIDFAILPQYQGRGIGSDILKSLINEAYGGKVPVRLHVNQNNTSAIQFYSRHGFKKTGVNGLHFAMEWKGDFSAREF</sequence>
<organism evidence="4 5">
    <name type="scientific">Litorimonas cladophorae</name>
    <dbReference type="NCBI Taxonomy" id="1220491"/>
    <lineage>
        <taxon>Bacteria</taxon>
        <taxon>Pseudomonadati</taxon>
        <taxon>Pseudomonadota</taxon>
        <taxon>Alphaproteobacteria</taxon>
        <taxon>Maricaulales</taxon>
        <taxon>Robiginitomaculaceae</taxon>
    </lineage>
</organism>
<dbReference type="RefSeq" id="WP_189587024.1">
    <property type="nucleotide sequence ID" value="NZ_BMYV01000003.1"/>
</dbReference>
<dbReference type="PROSITE" id="PS51186">
    <property type="entry name" value="GNAT"/>
    <property type="match status" value="1"/>
</dbReference>
<evidence type="ECO:0000313" key="4">
    <source>
        <dbReference type="EMBL" id="GGX75002.1"/>
    </source>
</evidence>
<keyword evidence="5" id="KW-1185">Reference proteome</keyword>
<name>A0A918KT61_9PROT</name>
<evidence type="ECO:0000256" key="1">
    <source>
        <dbReference type="ARBA" id="ARBA00022679"/>
    </source>
</evidence>
<reference evidence="4 5" key="1">
    <citation type="journal article" date="2014" name="Int. J. Syst. Evol. Microbiol.">
        <title>Complete genome sequence of Corynebacterium casei LMG S-19264T (=DSM 44701T), isolated from a smear-ripened cheese.</title>
        <authorList>
            <consortium name="US DOE Joint Genome Institute (JGI-PGF)"/>
            <person name="Walter F."/>
            <person name="Albersmeier A."/>
            <person name="Kalinowski J."/>
            <person name="Ruckert C."/>
        </authorList>
    </citation>
    <scope>NUCLEOTIDE SEQUENCE [LARGE SCALE GENOMIC DNA]</scope>
    <source>
        <strain evidence="4 5">KCTC 23968</strain>
    </source>
</reference>